<gene>
    <name evidence="2" type="ORF">DB769_05010</name>
</gene>
<proteinExistence type="predicted"/>
<dbReference type="NCBIfam" id="TIGR01409">
    <property type="entry name" value="TAT_signal_seq"/>
    <property type="match status" value="1"/>
</dbReference>
<dbReference type="PROSITE" id="PS51318">
    <property type="entry name" value="TAT"/>
    <property type="match status" value="1"/>
</dbReference>
<dbReference type="InterPro" id="IPR006311">
    <property type="entry name" value="TAT_signal"/>
</dbReference>
<dbReference type="RefSeq" id="WP_128740952.1">
    <property type="nucleotide sequence ID" value="NZ_PUUL01000027.1"/>
</dbReference>
<keyword evidence="1" id="KW-0732">Signal</keyword>
<accession>A0AAQ0YZE2</accession>
<dbReference type="InterPro" id="IPR019546">
    <property type="entry name" value="TAT_signal_bac_arc"/>
</dbReference>
<comment type="caution">
    <text evidence="2">The sequence shown here is derived from an EMBL/GenBank/DDBJ whole genome shotgun (WGS) entry which is preliminary data.</text>
</comment>
<feature type="non-terminal residue" evidence="2">
    <location>
        <position position="28"/>
    </location>
</feature>
<dbReference type="Proteomes" id="UP000289372">
    <property type="component" value="Unassembled WGS sequence"/>
</dbReference>
<evidence type="ECO:0000313" key="3">
    <source>
        <dbReference type="Proteomes" id="UP000289372"/>
    </source>
</evidence>
<evidence type="ECO:0000313" key="2">
    <source>
        <dbReference type="EMBL" id="RXD55755.1"/>
    </source>
</evidence>
<reference evidence="2 3" key="1">
    <citation type="submission" date="2018-02" db="EMBL/GenBank/DDBJ databases">
        <title>Characterization of Xanthomonas diversity in transplant houses and field plants.</title>
        <authorList>
            <person name="Abrahamian P."/>
            <person name="Timilsina S."/>
            <person name="Minsavage G.V."/>
            <person name="Goss E.M."/>
            <person name="Jones J.B."/>
            <person name="Vallad G.E."/>
        </authorList>
    </citation>
    <scope>NUCLEOTIDE SEQUENCE [LARGE SCALE GENOMIC DNA]</scope>
    <source>
        <strain evidence="2 3">GEV2132</strain>
    </source>
</reference>
<dbReference type="EMBL" id="PUUL01000027">
    <property type="protein sequence ID" value="RXD55755.1"/>
    <property type="molecule type" value="Genomic_DNA"/>
</dbReference>
<organism evidence="2 3">
    <name type="scientific">Xanthomonas perforans</name>
    <dbReference type="NCBI Taxonomy" id="442694"/>
    <lineage>
        <taxon>Bacteria</taxon>
        <taxon>Pseudomonadati</taxon>
        <taxon>Pseudomonadota</taxon>
        <taxon>Gammaproteobacteria</taxon>
        <taxon>Lysobacterales</taxon>
        <taxon>Lysobacteraceae</taxon>
        <taxon>Xanthomonas</taxon>
    </lineage>
</organism>
<sequence length="28" mass="3007">MNTALSRRAFLRESALFAGAAGAGKQRR</sequence>
<evidence type="ECO:0000256" key="1">
    <source>
        <dbReference type="ARBA" id="ARBA00022729"/>
    </source>
</evidence>
<protein>
    <recommendedName>
        <fullName evidence="4">Twin-arginine translocation signal domain-containing protein</fullName>
    </recommendedName>
</protein>
<evidence type="ECO:0008006" key="4">
    <source>
        <dbReference type="Google" id="ProtNLM"/>
    </source>
</evidence>
<name>A0AAQ0YZE2_XANPE</name>
<dbReference type="AlphaFoldDB" id="A0AAQ0YZE2"/>